<reference evidence="1" key="1">
    <citation type="journal article" date="2014" name="Front. Microbiol.">
        <title>High frequency of phylogenetically diverse reductive dehalogenase-homologous genes in deep subseafloor sedimentary metagenomes.</title>
        <authorList>
            <person name="Kawai M."/>
            <person name="Futagami T."/>
            <person name="Toyoda A."/>
            <person name="Takaki Y."/>
            <person name="Nishi S."/>
            <person name="Hori S."/>
            <person name="Arai W."/>
            <person name="Tsubouchi T."/>
            <person name="Morono Y."/>
            <person name="Uchiyama I."/>
            <person name="Ito T."/>
            <person name="Fujiyama A."/>
            <person name="Inagaki F."/>
            <person name="Takami H."/>
        </authorList>
    </citation>
    <scope>NUCLEOTIDE SEQUENCE</scope>
    <source>
        <strain evidence="1">Expedition CK06-06</strain>
    </source>
</reference>
<dbReference type="EMBL" id="BARS01004367">
    <property type="protein sequence ID" value="GAF77087.1"/>
    <property type="molecule type" value="Genomic_DNA"/>
</dbReference>
<feature type="non-terminal residue" evidence="1">
    <location>
        <position position="1"/>
    </location>
</feature>
<dbReference type="Pfam" id="PF04333">
    <property type="entry name" value="MlaA"/>
    <property type="match status" value="1"/>
</dbReference>
<dbReference type="GO" id="GO:0016020">
    <property type="term" value="C:membrane"/>
    <property type="evidence" value="ECO:0007669"/>
    <property type="project" value="InterPro"/>
</dbReference>
<organism evidence="1">
    <name type="scientific">marine sediment metagenome</name>
    <dbReference type="NCBI Taxonomy" id="412755"/>
    <lineage>
        <taxon>unclassified sequences</taxon>
        <taxon>metagenomes</taxon>
        <taxon>ecological metagenomes</taxon>
    </lineage>
</organism>
<evidence type="ECO:0000313" key="1">
    <source>
        <dbReference type="EMBL" id="GAF77087.1"/>
    </source>
</evidence>
<dbReference type="AlphaFoldDB" id="X0SMJ7"/>
<dbReference type="InterPro" id="IPR007428">
    <property type="entry name" value="MlaA"/>
</dbReference>
<sequence length="84" mass="9703">FYIVWPFLGPSTVRDSLGMAGDAFLNPVRYVEPWETSIYISAEKGINEASFHVGEYEDFKSAALEPYVAMREAYIQYRDKKIQE</sequence>
<name>X0SMJ7_9ZZZZ</name>
<accession>X0SMJ7</accession>
<protein>
    <submittedName>
        <fullName evidence="1">Uncharacterized protein</fullName>
    </submittedName>
</protein>
<gene>
    <name evidence="1" type="ORF">S01H1_08521</name>
</gene>
<comment type="caution">
    <text evidence="1">The sequence shown here is derived from an EMBL/GenBank/DDBJ whole genome shotgun (WGS) entry which is preliminary data.</text>
</comment>
<proteinExistence type="predicted"/>